<organism evidence="1 2">
    <name type="scientific">Candidatus Collierbacteria bacterium RIFCSPHIGHO2_02_FULL_49_10</name>
    <dbReference type="NCBI Taxonomy" id="1817723"/>
    <lineage>
        <taxon>Bacteria</taxon>
        <taxon>Candidatus Collieribacteriota</taxon>
    </lineage>
</organism>
<protein>
    <submittedName>
        <fullName evidence="1">Uncharacterized protein</fullName>
    </submittedName>
</protein>
<reference evidence="1 2" key="1">
    <citation type="journal article" date="2016" name="Nat. Commun.">
        <title>Thousands of microbial genomes shed light on interconnected biogeochemical processes in an aquifer system.</title>
        <authorList>
            <person name="Anantharaman K."/>
            <person name="Brown C.T."/>
            <person name="Hug L.A."/>
            <person name="Sharon I."/>
            <person name="Castelle C.J."/>
            <person name="Probst A.J."/>
            <person name="Thomas B.C."/>
            <person name="Singh A."/>
            <person name="Wilkins M.J."/>
            <person name="Karaoz U."/>
            <person name="Brodie E.L."/>
            <person name="Williams K.H."/>
            <person name="Hubbard S.S."/>
            <person name="Banfield J.F."/>
        </authorList>
    </citation>
    <scope>NUCLEOTIDE SEQUENCE [LARGE SCALE GENOMIC DNA]</scope>
</reference>
<dbReference type="Proteomes" id="UP000177390">
    <property type="component" value="Unassembled WGS sequence"/>
</dbReference>
<name>A0A1F5EYR0_9BACT</name>
<dbReference type="EMBL" id="MFAH01000002">
    <property type="protein sequence ID" value="OGD72284.1"/>
    <property type="molecule type" value="Genomic_DNA"/>
</dbReference>
<comment type="caution">
    <text evidence="1">The sequence shown here is derived from an EMBL/GenBank/DDBJ whole genome shotgun (WGS) entry which is preliminary data.</text>
</comment>
<dbReference type="AlphaFoldDB" id="A0A1F5EYR0"/>
<sequence length="140" mass="16334">MSRTIYDQIIEIVEYDSSAEEGVIIEEIIITPEDTRQLEYLVKNGQWEVLGVNKAFRKLYPEGRIQTVVAAINNRAQQLRTQLTPLGRTEHTRAAYIEMLNHIRELEDTVEGILSEYYTKKGKRQIDNRSRGDRFGFEDE</sequence>
<proteinExistence type="predicted"/>
<evidence type="ECO:0000313" key="2">
    <source>
        <dbReference type="Proteomes" id="UP000177390"/>
    </source>
</evidence>
<accession>A0A1F5EYR0</accession>
<evidence type="ECO:0000313" key="1">
    <source>
        <dbReference type="EMBL" id="OGD72284.1"/>
    </source>
</evidence>
<gene>
    <name evidence="1" type="ORF">A3D09_01435</name>
</gene>